<organism evidence="2 3">
    <name type="scientific">Candidatus Zymogenus saltonus</name>
    <dbReference type="NCBI Taxonomy" id="2844893"/>
    <lineage>
        <taxon>Bacteria</taxon>
        <taxon>Deltaproteobacteria</taxon>
        <taxon>Candidatus Zymogenia</taxon>
        <taxon>Candidatus Zymogeniales</taxon>
        <taxon>Candidatus Zymogenaceae</taxon>
        <taxon>Candidatus Zymogenus</taxon>
    </lineage>
</organism>
<gene>
    <name evidence="2" type="ORF">JW984_10905</name>
</gene>
<feature type="domain" description="Amidohydrolase 3" evidence="1">
    <location>
        <begin position="44"/>
        <end position="184"/>
    </location>
</feature>
<reference evidence="2" key="1">
    <citation type="journal article" date="2021" name="Environ. Microbiol.">
        <title>Genomic characterization of three novel Desulfobacterota classes expand the metabolic and phylogenetic diversity of the phylum.</title>
        <authorList>
            <person name="Murphy C.L."/>
            <person name="Biggerstaff J."/>
            <person name="Eichhorn A."/>
            <person name="Ewing E."/>
            <person name="Shahan R."/>
            <person name="Soriano D."/>
            <person name="Stewart S."/>
            <person name="VanMol K."/>
            <person name="Walker R."/>
            <person name="Walters P."/>
            <person name="Elshahed M.S."/>
            <person name="Youssef N.H."/>
        </authorList>
    </citation>
    <scope>NUCLEOTIDE SEQUENCE</scope>
    <source>
        <strain evidence="2">Zod_Metabat.24</strain>
    </source>
</reference>
<dbReference type="SUPFAM" id="SSF51338">
    <property type="entry name" value="Composite domain of metallo-dependent hydrolases"/>
    <property type="match status" value="1"/>
</dbReference>
<dbReference type="InterPro" id="IPR011059">
    <property type="entry name" value="Metal-dep_hydrolase_composite"/>
</dbReference>
<proteinExistence type="predicted"/>
<feature type="domain" description="Amidohydrolase 3" evidence="1">
    <location>
        <begin position="485"/>
        <end position="558"/>
    </location>
</feature>
<dbReference type="GO" id="GO:0005829">
    <property type="term" value="C:cytosol"/>
    <property type="evidence" value="ECO:0007669"/>
    <property type="project" value="TreeGrafter"/>
</dbReference>
<dbReference type="Gene3D" id="3.20.20.140">
    <property type="entry name" value="Metal-dependent hydrolases"/>
    <property type="match status" value="2"/>
</dbReference>
<dbReference type="PANTHER" id="PTHR11647:SF1">
    <property type="entry name" value="COLLAPSIN RESPONSE MEDIATOR PROTEIN"/>
    <property type="match status" value="1"/>
</dbReference>
<name>A0A9D8PQ70_9DELT</name>
<dbReference type="InterPro" id="IPR013108">
    <property type="entry name" value="Amidohydro_3"/>
</dbReference>
<evidence type="ECO:0000313" key="3">
    <source>
        <dbReference type="Proteomes" id="UP000809273"/>
    </source>
</evidence>
<dbReference type="SUPFAM" id="SSF51556">
    <property type="entry name" value="Metallo-dependent hydrolases"/>
    <property type="match status" value="1"/>
</dbReference>
<dbReference type="AlphaFoldDB" id="A0A9D8PQ70"/>
<dbReference type="EMBL" id="JAFGIX010000054">
    <property type="protein sequence ID" value="MBN1573692.1"/>
    <property type="molecule type" value="Genomic_DNA"/>
</dbReference>
<comment type="caution">
    <text evidence="2">The sequence shown here is derived from an EMBL/GenBank/DDBJ whole genome shotgun (WGS) entry which is preliminary data.</text>
</comment>
<sequence>MYDLIIRGGTVVDGTGADPFKADLAVLNGKIEEVGDLADAVAVKTIDAKGKLVTPGFVDIHSHADLSVNLEEHEDILMPMVMQGITTCIGGNCGLGAAPVTEENRKDIVAYNEAFVMRRVETDGRTWGLSEFLSNIEKRGIILNMGMLAPHGILRLSAAGPVRRLLAADEKKRMASLLERTMEEGAFGMSTGLQYFPGSQSNTEELLDMGKVLSKYGGVFTSHLRSYCHTLPNSIDEVLTVGRKNDIRVQISHIYWQPYTKYITPLVKGFMQGASLFYNKVGVPIPIELGLKGQFKPIDNAIADGLPVGADVVPTSQGFTELFAFFPPWVLEGGREKALERISDAKTRAEIKKDIEKGEPDWPHTDRAGWSMNYFKMTGWGGVRVMTVPSEKNRYMEGRSFPELGRELKKHPFDVMCDLLTEESGRVMVFHTPTVPDDPLVARSMRYALLHPEVSIVTDTILLGLGRPAHVFYDCFPRFLDLYAKGKGGLSIAEGIRKCTSLPAKQLGIPRRGRITEGFCADILVIDWNRLRSNSTFYEPANFPDGIEYVIINGKPVVTPEGYQRGVMAGEVLRRN</sequence>
<dbReference type="InterPro" id="IPR050378">
    <property type="entry name" value="Metallo-dep_Hydrolases_sf"/>
</dbReference>
<accession>A0A9D8PQ70</accession>
<dbReference type="GO" id="GO:0016812">
    <property type="term" value="F:hydrolase activity, acting on carbon-nitrogen (but not peptide) bonds, in cyclic amides"/>
    <property type="evidence" value="ECO:0007669"/>
    <property type="project" value="TreeGrafter"/>
</dbReference>
<dbReference type="Pfam" id="PF07969">
    <property type="entry name" value="Amidohydro_3"/>
    <property type="match status" value="2"/>
</dbReference>
<reference evidence="2" key="2">
    <citation type="submission" date="2021-01" db="EMBL/GenBank/DDBJ databases">
        <authorList>
            <person name="Hahn C.R."/>
            <person name="Youssef N.H."/>
            <person name="Elshahed M."/>
        </authorList>
    </citation>
    <scope>NUCLEOTIDE SEQUENCE</scope>
    <source>
        <strain evidence="2">Zod_Metabat.24</strain>
    </source>
</reference>
<dbReference type="InterPro" id="IPR032466">
    <property type="entry name" value="Metal_Hydrolase"/>
</dbReference>
<dbReference type="PANTHER" id="PTHR11647">
    <property type="entry name" value="HYDRANTOINASE/DIHYDROPYRIMIDINASE FAMILY MEMBER"/>
    <property type="match status" value="1"/>
</dbReference>
<dbReference type="Proteomes" id="UP000809273">
    <property type="component" value="Unassembled WGS sequence"/>
</dbReference>
<evidence type="ECO:0000313" key="2">
    <source>
        <dbReference type="EMBL" id="MBN1573692.1"/>
    </source>
</evidence>
<protein>
    <submittedName>
        <fullName evidence="2">Amidohydrolase family protein</fullName>
    </submittedName>
</protein>
<evidence type="ECO:0000259" key="1">
    <source>
        <dbReference type="Pfam" id="PF07969"/>
    </source>
</evidence>